<dbReference type="AlphaFoldDB" id="A0A438DF73"/>
<dbReference type="Proteomes" id="UP000288805">
    <property type="component" value="Unassembled WGS sequence"/>
</dbReference>
<evidence type="ECO:0000256" key="1">
    <source>
        <dbReference type="SAM" id="SignalP"/>
    </source>
</evidence>
<sequence length="213" mass="23834">MEARRVRALLIVGLVLGMLAGQSTAALSMCYVECFALCMTKSFGRKNCALECLPKCIGKKSGALQPDPHAYCKLGCAMSQCAHISTKKDIAATKVESCVDSCSGLCTKNYAIRCGWDELWSPYVERLLFFVLSFVSNINAAVRELGMVDGGGFWNLCLGVIVMIKRWGRRKIFWNIFILQLLWDPERTDQFGRRWEAAWGEDSEHLMNKGDGK</sequence>
<dbReference type="EMBL" id="QGNW01001657">
    <property type="protein sequence ID" value="RVW34125.1"/>
    <property type="molecule type" value="Genomic_DNA"/>
</dbReference>
<feature type="signal peptide" evidence="1">
    <location>
        <begin position="1"/>
        <end position="25"/>
    </location>
</feature>
<evidence type="ECO:0008006" key="4">
    <source>
        <dbReference type="Google" id="ProtNLM"/>
    </source>
</evidence>
<dbReference type="InterPro" id="IPR038975">
    <property type="entry name" value="THNL"/>
</dbReference>
<keyword evidence="1" id="KW-0732">Signal</keyword>
<evidence type="ECO:0000313" key="3">
    <source>
        <dbReference type="Proteomes" id="UP000288805"/>
    </source>
</evidence>
<comment type="caution">
    <text evidence="2">The sequence shown here is derived from an EMBL/GenBank/DDBJ whole genome shotgun (WGS) entry which is preliminary data.</text>
</comment>
<accession>A0A438DF73</accession>
<gene>
    <name evidence="2" type="ORF">CK203_084373</name>
</gene>
<protein>
    <recommendedName>
        <fullName evidence="4">Thionin-like protein 2</fullName>
    </recommendedName>
</protein>
<dbReference type="PANTHER" id="PTHR36312:SF1">
    <property type="entry name" value="OS01G0594500 PROTEIN"/>
    <property type="match status" value="1"/>
</dbReference>
<dbReference type="PANTHER" id="PTHR36312">
    <property type="entry name" value="THIONIN-LIKE PROTEIN 1"/>
    <property type="match status" value="1"/>
</dbReference>
<evidence type="ECO:0000313" key="2">
    <source>
        <dbReference type="EMBL" id="RVW34125.1"/>
    </source>
</evidence>
<feature type="chain" id="PRO_5019132913" description="Thionin-like protein 2" evidence="1">
    <location>
        <begin position="26"/>
        <end position="213"/>
    </location>
</feature>
<proteinExistence type="predicted"/>
<organism evidence="2 3">
    <name type="scientific">Vitis vinifera</name>
    <name type="common">Grape</name>
    <dbReference type="NCBI Taxonomy" id="29760"/>
    <lineage>
        <taxon>Eukaryota</taxon>
        <taxon>Viridiplantae</taxon>
        <taxon>Streptophyta</taxon>
        <taxon>Embryophyta</taxon>
        <taxon>Tracheophyta</taxon>
        <taxon>Spermatophyta</taxon>
        <taxon>Magnoliopsida</taxon>
        <taxon>eudicotyledons</taxon>
        <taxon>Gunneridae</taxon>
        <taxon>Pentapetalae</taxon>
        <taxon>rosids</taxon>
        <taxon>Vitales</taxon>
        <taxon>Vitaceae</taxon>
        <taxon>Viteae</taxon>
        <taxon>Vitis</taxon>
    </lineage>
</organism>
<name>A0A438DF73_VITVI</name>
<reference evidence="2 3" key="1">
    <citation type="journal article" date="2018" name="PLoS Genet.">
        <title>Population sequencing reveals clonal diversity and ancestral inbreeding in the grapevine cultivar Chardonnay.</title>
        <authorList>
            <person name="Roach M.J."/>
            <person name="Johnson D.L."/>
            <person name="Bohlmann J."/>
            <person name="van Vuuren H.J."/>
            <person name="Jones S.J."/>
            <person name="Pretorius I.S."/>
            <person name="Schmidt S.A."/>
            <person name="Borneman A.R."/>
        </authorList>
    </citation>
    <scope>NUCLEOTIDE SEQUENCE [LARGE SCALE GENOMIC DNA]</scope>
    <source>
        <strain evidence="3">cv. Chardonnay</strain>
        <tissue evidence="2">Leaf</tissue>
    </source>
</reference>